<name>A0A3M8B8J7_9BACL</name>
<evidence type="ECO:0000313" key="3">
    <source>
        <dbReference type="Proteomes" id="UP000276178"/>
    </source>
</evidence>
<sequence length="117" mass="13497">MDARCKGEFESVFGHLKCNRSFRRFSLRDLEKMHTEFAIVALAHNLLKVAGIRLATFQQKQKEQKSWTGNIAFSRPTFLFWGLIRQPLFRIVVFSDHHTCFSTCERSGAKATGQSSR</sequence>
<dbReference type="Proteomes" id="UP000276178">
    <property type="component" value="Unassembled WGS sequence"/>
</dbReference>
<evidence type="ECO:0000313" key="2">
    <source>
        <dbReference type="EMBL" id="RNB59317.1"/>
    </source>
</evidence>
<dbReference type="AlphaFoldDB" id="A0A3M8B8J7"/>
<dbReference type="Pfam" id="PF13751">
    <property type="entry name" value="DDE_Tnp_1_6"/>
    <property type="match status" value="1"/>
</dbReference>
<dbReference type="OrthoDB" id="2236403at2"/>
<organism evidence="2 3">
    <name type="scientific">Brevibacillus agri</name>
    <dbReference type="NCBI Taxonomy" id="51101"/>
    <lineage>
        <taxon>Bacteria</taxon>
        <taxon>Bacillati</taxon>
        <taxon>Bacillota</taxon>
        <taxon>Bacilli</taxon>
        <taxon>Bacillales</taxon>
        <taxon>Paenibacillaceae</taxon>
        <taxon>Brevibacillus</taxon>
    </lineage>
</organism>
<accession>A0A3M8B8J7</accession>
<feature type="domain" description="Transposase DDE" evidence="1">
    <location>
        <begin position="6"/>
        <end position="49"/>
    </location>
</feature>
<reference evidence="2 3" key="1">
    <citation type="submission" date="2018-10" db="EMBL/GenBank/DDBJ databases">
        <title>Phylogenomics of Brevibacillus.</title>
        <authorList>
            <person name="Dunlap C."/>
        </authorList>
    </citation>
    <scope>NUCLEOTIDE SEQUENCE [LARGE SCALE GENOMIC DNA]</scope>
    <source>
        <strain evidence="2 3">NRRL NRS 1219</strain>
    </source>
</reference>
<dbReference type="EMBL" id="RHHN01000013">
    <property type="protein sequence ID" value="RNB59317.1"/>
    <property type="molecule type" value="Genomic_DNA"/>
</dbReference>
<gene>
    <name evidence="2" type="ORF">EB820_04555</name>
</gene>
<evidence type="ECO:0000259" key="1">
    <source>
        <dbReference type="Pfam" id="PF13751"/>
    </source>
</evidence>
<proteinExistence type="predicted"/>
<dbReference type="RefSeq" id="WP_122952584.1">
    <property type="nucleotide sequence ID" value="NZ_BJOD01000021.1"/>
</dbReference>
<dbReference type="InterPro" id="IPR025668">
    <property type="entry name" value="Tnp_DDE_dom"/>
</dbReference>
<comment type="caution">
    <text evidence="2">The sequence shown here is derived from an EMBL/GenBank/DDBJ whole genome shotgun (WGS) entry which is preliminary data.</text>
</comment>
<protein>
    <recommendedName>
        <fullName evidence="1">Transposase DDE domain-containing protein</fullName>
    </recommendedName>
</protein>